<dbReference type="EMBL" id="JACBAD010002007">
    <property type="protein sequence ID" value="KAF7122774.1"/>
    <property type="molecule type" value="Genomic_DNA"/>
</dbReference>
<dbReference type="SMART" id="SM00609">
    <property type="entry name" value="VIT"/>
    <property type="match status" value="1"/>
</dbReference>
<dbReference type="EMBL" id="JACBAF010002225">
    <property type="protein sequence ID" value="KAF7162679.1"/>
    <property type="molecule type" value="Genomic_DNA"/>
</dbReference>
<sequence length="198" mass="21514">MDVLDRLQSGLFFQPNVLDFSPGIVQPQISYNNASTSSTQNAKYVFPIYDKSVVTSFHCWIGIDELLEGAVKAKETARADFKHAVSQRKLAVLLEELAPEVFETSVGNIPALTTVKIEITYATLLKVDSSNGGLVLTIPTSIAPRYGSAPAGYSGNQSLLMEGLRINVQVSIPSAIRKMESRSHPISVEMGAVSHKNF</sequence>
<dbReference type="PROSITE" id="PS51468">
    <property type="entry name" value="VIT"/>
    <property type="match status" value="1"/>
</dbReference>
<dbReference type="OrthoDB" id="1729737at2759"/>
<dbReference type="Proteomes" id="UP000662466">
    <property type="component" value="Unassembled WGS sequence"/>
</dbReference>
<name>A0A8H6UGE3_9EURO</name>
<organism evidence="2 4">
    <name type="scientific">Aspergillus hiratsukae</name>
    <dbReference type="NCBI Taxonomy" id="1194566"/>
    <lineage>
        <taxon>Eukaryota</taxon>
        <taxon>Fungi</taxon>
        <taxon>Dikarya</taxon>
        <taxon>Ascomycota</taxon>
        <taxon>Pezizomycotina</taxon>
        <taxon>Eurotiomycetes</taxon>
        <taxon>Eurotiomycetidae</taxon>
        <taxon>Eurotiales</taxon>
        <taxon>Aspergillaceae</taxon>
        <taxon>Aspergillus</taxon>
        <taxon>Aspergillus subgen. Fumigati</taxon>
    </lineage>
</organism>
<dbReference type="PANTHER" id="PTHR45737:SF4">
    <property type="entry name" value="VON WILLEBRAND DOMAIN PROTEIN (AFU_ORTHOLOGUE AFUA_4G01160)"/>
    <property type="match status" value="1"/>
</dbReference>
<accession>A0A8H6UGE3</accession>
<dbReference type="PANTHER" id="PTHR45737">
    <property type="entry name" value="VON WILLEBRAND FACTOR A DOMAIN-CONTAINING PROTEIN 5A"/>
    <property type="match status" value="1"/>
</dbReference>
<dbReference type="Proteomes" id="UP000630445">
    <property type="component" value="Unassembled WGS sequence"/>
</dbReference>
<protein>
    <recommendedName>
        <fullName evidence="1">VIT domain-containing protein</fullName>
    </recommendedName>
</protein>
<evidence type="ECO:0000313" key="2">
    <source>
        <dbReference type="EMBL" id="KAF7122774.1"/>
    </source>
</evidence>
<dbReference type="Pfam" id="PF08487">
    <property type="entry name" value="VIT"/>
    <property type="match status" value="1"/>
</dbReference>
<gene>
    <name evidence="2" type="ORF">CNMCM5793_000884</name>
    <name evidence="3" type="ORF">CNMCM6106_009498</name>
</gene>
<feature type="domain" description="VIT" evidence="1">
    <location>
        <begin position="1"/>
        <end position="123"/>
    </location>
</feature>
<dbReference type="AlphaFoldDB" id="A0A8H6UGE3"/>
<reference evidence="2" key="1">
    <citation type="submission" date="2020-06" db="EMBL/GenBank/DDBJ databases">
        <title>Draft genome sequences of strains closely related to Aspergillus parafelis and Aspergillus hiratsukae.</title>
        <authorList>
            <person name="Dos Santos R.A.C."/>
            <person name="Rivero-Menendez O."/>
            <person name="Steenwyk J.L."/>
            <person name="Mead M.E."/>
            <person name="Goldman G.H."/>
            <person name="Alastruey-Izquierdo A."/>
            <person name="Rokas A."/>
        </authorList>
    </citation>
    <scope>NUCLEOTIDE SEQUENCE</scope>
    <source>
        <strain evidence="2">CNM-CM5793</strain>
        <strain evidence="3">CNM-CM6106</strain>
    </source>
</reference>
<keyword evidence="4" id="KW-1185">Reference proteome</keyword>
<dbReference type="InterPro" id="IPR013694">
    <property type="entry name" value="VIT"/>
</dbReference>
<comment type="caution">
    <text evidence="2">The sequence shown here is derived from an EMBL/GenBank/DDBJ whole genome shotgun (WGS) entry which is preliminary data.</text>
</comment>
<evidence type="ECO:0000313" key="4">
    <source>
        <dbReference type="Proteomes" id="UP000630445"/>
    </source>
</evidence>
<evidence type="ECO:0000259" key="1">
    <source>
        <dbReference type="PROSITE" id="PS51468"/>
    </source>
</evidence>
<proteinExistence type="predicted"/>
<evidence type="ECO:0000313" key="3">
    <source>
        <dbReference type="EMBL" id="KAF7162679.1"/>
    </source>
</evidence>